<name>A0A927N7S1_9ACTN</name>
<dbReference type="SUPFAM" id="SSF53474">
    <property type="entry name" value="alpha/beta-Hydrolases"/>
    <property type="match status" value="1"/>
</dbReference>
<comment type="caution">
    <text evidence="2">The sequence shown here is derived from an EMBL/GenBank/DDBJ whole genome shotgun (WGS) entry which is preliminary data.</text>
</comment>
<dbReference type="PANTHER" id="PTHR43433">
    <property type="entry name" value="HYDROLASE, ALPHA/BETA FOLD FAMILY PROTEIN"/>
    <property type="match status" value="1"/>
</dbReference>
<dbReference type="InterPro" id="IPR029058">
    <property type="entry name" value="AB_hydrolase_fold"/>
</dbReference>
<dbReference type="EMBL" id="JADBEM010000001">
    <property type="protein sequence ID" value="MBE1613207.1"/>
    <property type="molecule type" value="Genomic_DNA"/>
</dbReference>
<protein>
    <submittedName>
        <fullName evidence="2">Pimeloyl-ACP methyl ester carboxylesterase</fullName>
    </submittedName>
</protein>
<dbReference type="RefSeq" id="WP_192756117.1">
    <property type="nucleotide sequence ID" value="NZ_BAABJL010000160.1"/>
</dbReference>
<dbReference type="InterPro" id="IPR000073">
    <property type="entry name" value="AB_hydrolase_1"/>
</dbReference>
<feature type="domain" description="AB hydrolase-1" evidence="1">
    <location>
        <begin position="33"/>
        <end position="130"/>
    </location>
</feature>
<dbReference type="Proteomes" id="UP000638648">
    <property type="component" value="Unassembled WGS sequence"/>
</dbReference>
<gene>
    <name evidence="2" type="ORF">HEB94_010055</name>
</gene>
<reference evidence="2" key="1">
    <citation type="submission" date="2020-10" db="EMBL/GenBank/DDBJ databases">
        <title>Sequencing the genomes of 1000 actinobacteria strains.</title>
        <authorList>
            <person name="Klenk H.-P."/>
        </authorList>
    </citation>
    <scope>NUCLEOTIDE SEQUENCE</scope>
    <source>
        <strain evidence="2">DSM 45354</strain>
    </source>
</reference>
<evidence type="ECO:0000313" key="2">
    <source>
        <dbReference type="EMBL" id="MBE1613207.1"/>
    </source>
</evidence>
<sequence>MSQVESGLVEVEGARLYYEVRGRGPVLLVGESGEGHARRSQDLVDQLVDTYTVVTYDRRGLSRSTPIADGPPATLSVHADDASQVLAAVTDEPALMLGLSIGAVIGFHLAVEHPGRLSTLVAFEPVAPWLLPEPLRDRHRDELREIQELYRLDGVQAAFPKVAEILGIDPAGQDREPDLTPQPMTPERTRNFHHFLEHDFTAVQVDDLDPKELVRTPTRIVPAAGAATPRHVFDRQCADQLSELLGVGLTKFQGGHNANLTHPRAFAARLRGVLR</sequence>
<dbReference type="PANTHER" id="PTHR43433:SF5">
    <property type="entry name" value="AB HYDROLASE-1 DOMAIN-CONTAINING PROTEIN"/>
    <property type="match status" value="1"/>
</dbReference>
<organism evidence="2 3">
    <name type="scientific">Actinopolymorpha pittospori</name>
    <dbReference type="NCBI Taxonomy" id="648752"/>
    <lineage>
        <taxon>Bacteria</taxon>
        <taxon>Bacillati</taxon>
        <taxon>Actinomycetota</taxon>
        <taxon>Actinomycetes</taxon>
        <taxon>Propionibacteriales</taxon>
        <taxon>Actinopolymorphaceae</taxon>
        <taxon>Actinopolymorpha</taxon>
    </lineage>
</organism>
<dbReference type="GO" id="GO:0004806">
    <property type="term" value="F:triacylglycerol lipase activity"/>
    <property type="evidence" value="ECO:0007669"/>
    <property type="project" value="TreeGrafter"/>
</dbReference>
<proteinExistence type="predicted"/>
<keyword evidence="3" id="KW-1185">Reference proteome</keyword>
<dbReference type="Pfam" id="PF00561">
    <property type="entry name" value="Abhydrolase_1"/>
    <property type="match status" value="1"/>
</dbReference>
<dbReference type="GO" id="GO:0046503">
    <property type="term" value="P:glycerolipid catabolic process"/>
    <property type="evidence" value="ECO:0007669"/>
    <property type="project" value="TreeGrafter"/>
</dbReference>
<evidence type="ECO:0000259" key="1">
    <source>
        <dbReference type="Pfam" id="PF00561"/>
    </source>
</evidence>
<dbReference type="InterPro" id="IPR050471">
    <property type="entry name" value="AB_hydrolase"/>
</dbReference>
<dbReference type="AlphaFoldDB" id="A0A927N7S1"/>
<dbReference type="Gene3D" id="3.40.50.1820">
    <property type="entry name" value="alpha/beta hydrolase"/>
    <property type="match status" value="1"/>
</dbReference>
<accession>A0A927N7S1</accession>
<evidence type="ECO:0000313" key="3">
    <source>
        <dbReference type="Proteomes" id="UP000638648"/>
    </source>
</evidence>